<reference evidence="2" key="1">
    <citation type="journal article" date="2019" name="Int. J. Syst. Evol. Microbiol.">
        <title>The Global Catalogue of Microorganisms (GCM) 10K type strain sequencing project: providing services to taxonomists for standard genome sequencing and annotation.</title>
        <authorList>
            <consortium name="The Broad Institute Genomics Platform"/>
            <consortium name="The Broad Institute Genome Sequencing Center for Infectious Disease"/>
            <person name="Wu L."/>
            <person name="Ma J."/>
        </authorList>
    </citation>
    <scope>NUCLEOTIDE SEQUENCE [LARGE SCALE GENOMIC DNA]</scope>
    <source>
        <strain evidence="2">CGMCC 1.12478</strain>
    </source>
</reference>
<proteinExistence type="predicted"/>
<dbReference type="InterPro" id="IPR014710">
    <property type="entry name" value="RmlC-like_jellyroll"/>
</dbReference>
<keyword evidence="2" id="KW-1185">Reference proteome</keyword>
<dbReference type="RefSeq" id="WP_188482343.1">
    <property type="nucleotide sequence ID" value="NZ_BMFC01000005.1"/>
</dbReference>
<evidence type="ECO:0000313" key="2">
    <source>
        <dbReference type="Proteomes" id="UP000645462"/>
    </source>
</evidence>
<evidence type="ECO:0000313" key="1">
    <source>
        <dbReference type="EMBL" id="GGC06988.1"/>
    </source>
</evidence>
<dbReference type="EMBL" id="BMFC01000005">
    <property type="protein sequence ID" value="GGC06988.1"/>
    <property type="molecule type" value="Genomic_DNA"/>
</dbReference>
<accession>A0ABQ1KQI8</accession>
<comment type="caution">
    <text evidence="1">The sequence shown here is derived from an EMBL/GenBank/DDBJ whole genome shotgun (WGS) entry which is preliminary data.</text>
</comment>
<protein>
    <submittedName>
        <fullName evidence="1">Uncharacterized protein</fullName>
    </submittedName>
</protein>
<dbReference type="Gene3D" id="2.60.120.10">
    <property type="entry name" value="Jelly Rolls"/>
    <property type="match status" value="1"/>
</dbReference>
<gene>
    <name evidence="1" type="ORF">GCM10011363_24640</name>
</gene>
<organism evidence="1 2">
    <name type="scientific">Marivita lacus</name>
    <dbReference type="NCBI Taxonomy" id="1323742"/>
    <lineage>
        <taxon>Bacteria</taxon>
        <taxon>Pseudomonadati</taxon>
        <taxon>Pseudomonadota</taxon>
        <taxon>Alphaproteobacteria</taxon>
        <taxon>Rhodobacterales</taxon>
        <taxon>Roseobacteraceae</taxon>
        <taxon>Marivita</taxon>
    </lineage>
</organism>
<dbReference type="Proteomes" id="UP000645462">
    <property type="component" value="Unassembled WGS sequence"/>
</dbReference>
<name>A0ABQ1KQI8_9RHOB</name>
<sequence length="70" mass="7683">MLSSFALEKRGEDLFFIHSGLLRDYFSDPAANGEERTGQFFDEGSIVTDAASFISTGTNPMPSRLGNAYE</sequence>